<proteinExistence type="predicted"/>
<evidence type="ECO:0000313" key="2">
    <source>
        <dbReference type="EMBL" id="KAF7268485.1"/>
    </source>
</evidence>
<reference evidence="2" key="1">
    <citation type="submission" date="2020-08" db="EMBL/GenBank/DDBJ databases">
        <title>Genome sequencing and assembly of the red palm weevil Rhynchophorus ferrugineus.</title>
        <authorList>
            <person name="Dias G.B."/>
            <person name="Bergman C.M."/>
            <person name="Manee M."/>
        </authorList>
    </citation>
    <scope>NUCLEOTIDE SEQUENCE</scope>
    <source>
        <strain evidence="2">AA-2017</strain>
        <tissue evidence="2">Whole larva</tissue>
    </source>
</reference>
<dbReference type="AlphaFoldDB" id="A0A834M6F9"/>
<keyword evidence="1" id="KW-0732">Signal</keyword>
<protein>
    <submittedName>
        <fullName evidence="2">Uncharacterized protein</fullName>
    </submittedName>
</protein>
<keyword evidence="3" id="KW-1185">Reference proteome</keyword>
<dbReference type="Proteomes" id="UP000625711">
    <property type="component" value="Unassembled WGS sequence"/>
</dbReference>
<dbReference type="EMBL" id="JAACXV010014320">
    <property type="protein sequence ID" value="KAF7268485.1"/>
    <property type="molecule type" value="Genomic_DNA"/>
</dbReference>
<gene>
    <name evidence="2" type="ORF">GWI33_018369</name>
</gene>
<feature type="chain" id="PRO_5032961162" evidence="1">
    <location>
        <begin position="26"/>
        <end position="71"/>
    </location>
</feature>
<name>A0A834M6F9_RHYFE</name>
<evidence type="ECO:0000313" key="3">
    <source>
        <dbReference type="Proteomes" id="UP000625711"/>
    </source>
</evidence>
<accession>A0A834M6F9</accession>
<feature type="signal peptide" evidence="1">
    <location>
        <begin position="1"/>
        <end position="25"/>
    </location>
</feature>
<comment type="caution">
    <text evidence="2">The sequence shown here is derived from an EMBL/GenBank/DDBJ whole genome shotgun (WGS) entry which is preliminary data.</text>
</comment>
<sequence length="71" mass="8169">MSYKVQTNDLYKIFLFRICLLYLESLCCDNNSSCRINSTCLLGDVSTLQHCSVSKTLKVLLKREAYTESCF</sequence>
<evidence type="ECO:0000256" key="1">
    <source>
        <dbReference type="SAM" id="SignalP"/>
    </source>
</evidence>
<organism evidence="2 3">
    <name type="scientific">Rhynchophorus ferrugineus</name>
    <name type="common">Red palm weevil</name>
    <name type="synonym">Curculio ferrugineus</name>
    <dbReference type="NCBI Taxonomy" id="354439"/>
    <lineage>
        <taxon>Eukaryota</taxon>
        <taxon>Metazoa</taxon>
        <taxon>Ecdysozoa</taxon>
        <taxon>Arthropoda</taxon>
        <taxon>Hexapoda</taxon>
        <taxon>Insecta</taxon>
        <taxon>Pterygota</taxon>
        <taxon>Neoptera</taxon>
        <taxon>Endopterygota</taxon>
        <taxon>Coleoptera</taxon>
        <taxon>Polyphaga</taxon>
        <taxon>Cucujiformia</taxon>
        <taxon>Curculionidae</taxon>
        <taxon>Dryophthorinae</taxon>
        <taxon>Rhynchophorus</taxon>
    </lineage>
</organism>